<reference evidence="2 3" key="1">
    <citation type="journal article" date="2023" name="Commun. Biol.">
        <title>Reorganization of the ancestral sex-determining regions during the evolution of trioecy in Pleodorina starrii.</title>
        <authorList>
            <person name="Takahashi K."/>
            <person name="Suzuki S."/>
            <person name="Kawai-Toyooka H."/>
            <person name="Yamamoto K."/>
            <person name="Hamaji T."/>
            <person name="Ootsuki R."/>
            <person name="Yamaguchi H."/>
            <person name="Kawachi M."/>
            <person name="Higashiyama T."/>
            <person name="Nozaki H."/>
        </authorList>
    </citation>
    <scope>NUCLEOTIDE SEQUENCE [LARGE SCALE GENOMIC DNA]</scope>
    <source>
        <strain evidence="2 3">NIES-4479</strain>
    </source>
</reference>
<feature type="compositionally biased region" description="Low complexity" evidence="1">
    <location>
        <begin position="217"/>
        <end position="232"/>
    </location>
</feature>
<sequence>MIQAFLAELEEQRKRPVGYEGAAGGESTFDTAPGANEDSEDDVEEAAKPNSTAEPNHGLTKLKSKLTQWFSRRSAVKAPVTEHASRRLSFSRVNIQFPPDAFPTASASPPDDGLSTSPQPAWRLQHSATSMRRGPPPVPGPGAAKRAVSFTADRAPSFTYSGFATPPTITQQTKLPLPDAFPAAVPENVVSRRASFDVGSHRFSSLVPTLHAAAASQQHQQQRQQQGPPQQRHVLRDTVWSGSPDGRPAAAGSPLQSPPSFRHRHHHHPGDDVVPGVETLAGVGSAASAAASAVAVPWAVRGRAMTDANLPLMLPPLQPTSTLKQQVNVCPAGGGDASQRPPLPPSPGDRPASILSMRAKSFTIGTYPAPPGGRVAAGAHGAVTTRGSAGEDADGGGAPRAAVASTWTERGTVGGRAAALYGDYDGEDEQDEYDFSLCDQPAAGEQRRPDLSLPQQQQRQQQQQQQKTSRQPAPEVLRLAGIPEAEPGRGGSLAARRLNLRCNSDQSAALFYTRMSAGGMVAAGAAGAAVAAATGRSAHVPAAVPLRTRGARRQTWSEEVFLPLPVGGRG</sequence>
<feature type="region of interest" description="Disordered" evidence="1">
    <location>
        <begin position="101"/>
        <end position="120"/>
    </location>
</feature>
<organism evidence="2 3">
    <name type="scientific">Pleodorina starrii</name>
    <dbReference type="NCBI Taxonomy" id="330485"/>
    <lineage>
        <taxon>Eukaryota</taxon>
        <taxon>Viridiplantae</taxon>
        <taxon>Chlorophyta</taxon>
        <taxon>core chlorophytes</taxon>
        <taxon>Chlorophyceae</taxon>
        <taxon>CS clade</taxon>
        <taxon>Chlamydomonadales</taxon>
        <taxon>Volvocaceae</taxon>
        <taxon>Pleodorina</taxon>
    </lineage>
</organism>
<feature type="compositionally biased region" description="Low complexity" evidence="1">
    <location>
        <begin position="455"/>
        <end position="466"/>
    </location>
</feature>
<evidence type="ECO:0000256" key="1">
    <source>
        <dbReference type="SAM" id="MobiDB-lite"/>
    </source>
</evidence>
<evidence type="ECO:0000313" key="2">
    <source>
        <dbReference type="EMBL" id="GLC51059.1"/>
    </source>
</evidence>
<comment type="caution">
    <text evidence="2">The sequence shown here is derived from an EMBL/GenBank/DDBJ whole genome shotgun (WGS) entry which is preliminary data.</text>
</comment>
<name>A0A9W6EZW4_9CHLO</name>
<gene>
    <name evidence="2" type="primary">PLEST009854</name>
    <name evidence="2" type="ORF">PLESTB_000461500</name>
</gene>
<accession>A0A9W6EZW4</accession>
<feature type="region of interest" description="Disordered" evidence="1">
    <location>
        <begin position="12"/>
        <end position="60"/>
    </location>
</feature>
<evidence type="ECO:0000313" key="3">
    <source>
        <dbReference type="Proteomes" id="UP001165080"/>
    </source>
</evidence>
<feature type="region of interest" description="Disordered" evidence="1">
    <location>
        <begin position="365"/>
        <end position="404"/>
    </location>
</feature>
<feature type="region of interest" description="Disordered" evidence="1">
    <location>
        <begin position="211"/>
        <end position="277"/>
    </location>
</feature>
<protein>
    <submittedName>
        <fullName evidence="2">Uncharacterized protein</fullName>
    </submittedName>
</protein>
<feature type="region of interest" description="Disordered" evidence="1">
    <location>
        <begin position="444"/>
        <end position="474"/>
    </location>
</feature>
<dbReference type="EMBL" id="BRXU01000004">
    <property type="protein sequence ID" value="GLC51059.1"/>
    <property type="molecule type" value="Genomic_DNA"/>
</dbReference>
<dbReference type="AlphaFoldDB" id="A0A9W6EZW4"/>
<feature type="compositionally biased region" description="Low complexity" evidence="1">
    <location>
        <begin position="372"/>
        <end position="390"/>
    </location>
</feature>
<dbReference type="Proteomes" id="UP001165080">
    <property type="component" value="Unassembled WGS sequence"/>
</dbReference>
<keyword evidence="3" id="KW-1185">Reference proteome</keyword>
<feature type="region of interest" description="Disordered" evidence="1">
    <location>
        <begin position="331"/>
        <end position="353"/>
    </location>
</feature>
<proteinExistence type="predicted"/>